<gene>
    <name evidence="1" type="ORF">VCS650_LOCUS13274</name>
</gene>
<comment type="caution">
    <text evidence="1">The sequence shown here is derived from an EMBL/GenBank/DDBJ whole genome shotgun (WGS) entry which is preliminary data.</text>
</comment>
<dbReference type="EMBL" id="CAJNON010000106">
    <property type="protein sequence ID" value="CAF0973634.1"/>
    <property type="molecule type" value="Genomic_DNA"/>
</dbReference>
<dbReference type="AlphaFoldDB" id="A0A814ET55"/>
<proteinExistence type="predicted"/>
<dbReference type="Proteomes" id="UP000663891">
    <property type="component" value="Unassembled WGS sequence"/>
</dbReference>
<reference evidence="1" key="1">
    <citation type="submission" date="2021-02" db="EMBL/GenBank/DDBJ databases">
        <authorList>
            <person name="Nowell W R."/>
        </authorList>
    </citation>
    <scope>NUCLEOTIDE SEQUENCE</scope>
</reference>
<evidence type="ECO:0000313" key="2">
    <source>
        <dbReference type="Proteomes" id="UP000663891"/>
    </source>
</evidence>
<evidence type="ECO:0000313" key="1">
    <source>
        <dbReference type="EMBL" id="CAF0973634.1"/>
    </source>
</evidence>
<protein>
    <submittedName>
        <fullName evidence="1">Uncharacterized protein</fullName>
    </submittedName>
</protein>
<accession>A0A814ET55</accession>
<name>A0A814ET55_9BILA</name>
<sequence>MRCHSKVYTRVSTVTLTGINTHEIGAATSRQNTYVQIPHPDGGTPNTGDLVELVFDKLSPRPHFIVRQTEGNVDKNAKANEISETMVLVTNFLRKRSNYDKQVILSFHRGCWYQEHETPWHCHLCVPMEEYCYEAKKELGDDYISKLRTGFQKTSRKYEGYKMKTVASAKNLQSMPFNVKSYDKNGFGLVWMIPDPRIGVYSQKPQELHLLYDFMVDVYEQMEKDLSSKHESFKKFGSHCCIFVSGESQLNTTPRTFKVLNEIGTNMKTEEIVGYIQMGEQEYYRLLPDESHRQVWLNMFKEHDFIVIT</sequence>
<dbReference type="OrthoDB" id="9972063at2759"/>
<organism evidence="1 2">
    <name type="scientific">Adineta steineri</name>
    <dbReference type="NCBI Taxonomy" id="433720"/>
    <lineage>
        <taxon>Eukaryota</taxon>
        <taxon>Metazoa</taxon>
        <taxon>Spiralia</taxon>
        <taxon>Gnathifera</taxon>
        <taxon>Rotifera</taxon>
        <taxon>Eurotatoria</taxon>
        <taxon>Bdelloidea</taxon>
        <taxon>Adinetida</taxon>
        <taxon>Adinetidae</taxon>
        <taxon>Adineta</taxon>
    </lineage>
</organism>